<dbReference type="GO" id="GO:0051536">
    <property type="term" value="F:iron-sulfur cluster binding"/>
    <property type="evidence" value="ECO:0007669"/>
    <property type="project" value="InterPro"/>
</dbReference>
<organism evidence="2">
    <name type="scientific">bioreactor metagenome</name>
    <dbReference type="NCBI Taxonomy" id="1076179"/>
    <lineage>
        <taxon>unclassified sequences</taxon>
        <taxon>metagenomes</taxon>
        <taxon>ecological metagenomes</taxon>
    </lineage>
</organism>
<dbReference type="InterPro" id="IPR002871">
    <property type="entry name" value="NIF_FeS_clus_asmbl_NifU_N"/>
</dbReference>
<dbReference type="Pfam" id="PF01592">
    <property type="entry name" value="NifU_N"/>
    <property type="match status" value="1"/>
</dbReference>
<sequence length="96" mass="10776">MNDIYQEELMDILRHPAHKGSLDHPDTTIDQANQFCGDLLHLELQIKNSVITKAVFRGQACMVSQLASEILLDHIEGMTIAEAKALDKKSCLHFCN</sequence>
<comment type="caution">
    <text evidence="2">The sequence shown here is derived from an EMBL/GenBank/DDBJ whole genome shotgun (WGS) entry which is preliminary data.</text>
</comment>
<dbReference type="Gene3D" id="3.90.1010.10">
    <property type="match status" value="1"/>
</dbReference>
<dbReference type="CDD" id="cd06664">
    <property type="entry name" value="IscU_like"/>
    <property type="match status" value="1"/>
</dbReference>
<feature type="domain" description="NIF system FeS cluster assembly NifU N-terminal" evidence="1">
    <location>
        <begin position="5"/>
        <end position="89"/>
    </location>
</feature>
<accession>A0A645DG87</accession>
<proteinExistence type="predicted"/>
<dbReference type="GO" id="GO:0016226">
    <property type="term" value="P:iron-sulfur cluster assembly"/>
    <property type="evidence" value="ECO:0007669"/>
    <property type="project" value="InterPro"/>
</dbReference>
<evidence type="ECO:0000259" key="1">
    <source>
        <dbReference type="Pfam" id="PF01592"/>
    </source>
</evidence>
<dbReference type="GO" id="GO:0005506">
    <property type="term" value="F:iron ion binding"/>
    <property type="evidence" value="ECO:0007669"/>
    <property type="project" value="InterPro"/>
</dbReference>
<gene>
    <name evidence="2" type="primary">sufU_5</name>
    <name evidence="2" type="ORF">SDC9_134933</name>
</gene>
<dbReference type="GO" id="GO:0016740">
    <property type="term" value="F:transferase activity"/>
    <property type="evidence" value="ECO:0007669"/>
    <property type="project" value="UniProtKB-KW"/>
</dbReference>
<dbReference type="AlphaFoldDB" id="A0A645DG87"/>
<keyword evidence="2" id="KW-0808">Transferase</keyword>
<protein>
    <submittedName>
        <fullName evidence="2">Zinc-dependent sulfurtransferase SufU</fullName>
        <ecNumber evidence="2">2.-.-.-</ecNumber>
    </submittedName>
</protein>
<reference evidence="2" key="1">
    <citation type="submission" date="2019-08" db="EMBL/GenBank/DDBJ databases">
        <authorList>
            <person name="Kucharzyk K."/>
            <person name="Murdoch R.W."/>
            <person name="Higgins S."/>
            <person name="Loffler F."/>
        </authorList>
    </citation>
    <scope>NUCLEOTIDE SEQUENCE</scope>
</reference>
<dbReference type="EMBL" id="VSSQ01035575">
    <property type="protein sequence ID" value="MPM87833.1"/>
    <property type="molecule type" value="Genomic_DNA"/>
</dbReference>
<evidence type="ECO:0000313" key="2">
    <source>
        <dbReference type="EMBL" id="MPM87833.1"/>
    </source>
</evidence>
<name>A0A645DG87_9ZZZZ</name>
<dbReference type="EC" id="2.-.-.-" evidence="2"/>
<dbReference type="SUPFAM" id="SSF82649">
    <property type="entry name" value="SufE/NifU"/>
    <property type="match status" value="1"/>
</dbReference>